<keyword evidence="9" id="KW-0560">Oxidoreductase</keyword>
<evidence type="ECO:0000256" key="8">
    <source>
        <dbReference type="ARBA" id="ARBA00022848"/>
    </source>
</evidence>
<evidence type="ECO:0000256" key="1">
    <source>
        <dbReference type="ARBA" id="ARBA00001971"/>
    </source>
</evidence>
<keyword evidence="6" id="KW-0479">Metal-binding</keyword>
<organism evidence="13 14">
    <name type="scientific">Diaphorina citri</name>
    <name type="common">Asian citrus psyllid</name>
    <dbReference type="NCBI Taxonomy" id="121845"/>
    <lineage>
        <taxon>Eukaryota</taxon>
        <taxon>Metazoa</taxon>
        <taxon>Ecdysozoa</taxon>
        <taxon>Arthropoda</taxon>
        <taxon>Hexapoda</taxon>
        <taxon>Insecta</taxon>
        <taxon>Pterygota</taxon>
        <taxon>Neoptera</taxon>
        <taxon>Paraneoptera</taxon>
        <taxon>Hemiptera</taxon>
        <taxon>Sternorrhyncha</taxon>
        <taxon>Psylloidea</taxon>
        <taxon>Psyllidae</taxon>
        <taxon>Diaphorininae</taxon>
        <taxon>Diaphorina</taxon>
    </lineage>
</organism>
<dbReference type="Pfam" id="PF00067">
    <property type="entry name" value="p450"/>
    <property type="match status" value="1"/>
</dbReference>
<dbReference type="InterPro" id="IPR001128">
    <property type="entry name" value="Cyt_P450"/>
</dbReference>
<comment type="subcellular location">
    <subcellularLocation>
        <location evidence="3">Endoplasmic reticulum membrane</location>
        <topology evidence="3">Peripheral membrane protein</topology>
    </subcellularLocation>
    <subcellularLocation>
        <location evidence="2">Microsome membrane</location>
        <topology evidence="2">Peripheral membrane protein</topology>
    </subcellularLocation>
</comment>
<keyword evidence="5" id="KW-0349">Heme</keyword>
<sequence>MIRLWAATDLYIIVADASVANQVNALALTKADFYEHFATPYMRKGILVDTNVPHWRASRKVVTRVFHYSTLKAFLPIFHEESRILVEKMRRYARGGSSFHPPRLMVLATFSTIMRTTLGINTHAQLSEEQPFIVAMHTIMQVCNLNFELSISTALGAA</sequence>
<evidence type="ECO:0000256" key="7">
    <source>
        <dbReference type="ARBA" id="ARBA00022824"/>
    </source>
</evidence>
<evidence type="ECO:0000256" key="2">
    <source>
        <dbReference type="ARBA" id="ARBA00004174"/>
    </source>
</evidence>
<gene>
    <name evidence="14" type="primary">LOC103513980</name>
</gene>
<dbReference type="Gene3D" id="1.10.630.10">
    <property type="entry name" value="Cytochrome P450"/>
    <property type="match status" value="1"/>
</dbReference>
<dbReference type="PaxDb" id="121845-A0A1S3D995"/>
<dbReference type="PANTHER" id="PTHR24291:SF189">
    <property type="entry name" value="CYTOCHROME P450 4C3-RELATED"/>
    <property type="match status" value="1"/>
</dbReference>
<protein>
    <submittedName>
        <fullName evidence="14">Probable cytochrome P450 4d20</fullName>
    </submittedName>
</protein>
<dbReference type="Proteomes" id="UP000079169">
    <property type="component" value="Unplaced"/>
</dbReference>
<accession>A0A1S3D995</accession>
<evidence type="ECO:0000256" key="12">
    <source>
        <dbReference type="ARBA" id="ARBA00023136"/>
    </source>
</evidence>
<dbReference type="RefSeq" id="XP_008477069.1">
    <property type="nucleotide sequence ID" value="XM_008478847.2"/>
</dbReference>
<dbReference type="GeneID" id="103513980"/>
<dbReference type="PANTHER" id="PTHR24291">
    <property type="entry name" value="CYTOCHROME P450 FAMILY 4"/>
    <property type="match status" value="1"/>
</dbReference>
<evidence type="ECO:0000256" key="11">
    <source>
        <dbReference type="ARBA" id="ARBA00023033"/>
    </source>
</evidence>
<dbReference type="InterPro" id="IPR050196">
    <property type="entry name" value="Cytochrome_P450_Monoox"/>
</dbReference>
<keyword evidence="13" id="KW-1185">Reference proteome</keyword>
<keyword evidence="12" id="KW-0472">Membrane</keyword>
<comment type="cofactor">
    <cofactor evidence="1">
        <name>heme</name>
        <dbReference type="ChEBI" id="CHEBI:30413"/>
    </cofactor>
</comment>
<dbReference type="GO" id="GO:0020037">
    <property type="term" value="F:heme binding"/>
    <property type="evidence" value="ECO:0007669"/>
    <property type="project" value="InterPro"/>
</dbReference>
<keyword evidence="7" id="KW-0256">Endoplasmic reticulum</keyword>
<dbReference type="InterPro" id="IPR036396">
    <property type="entry name" value="Cyt_P450_sf"/>
</dbReference>
<evidence type="ECO:0000256" key="5">
    <source>
        <dbReference type="ARBA" id="ARBA00022617"/>
    </source>
</evidence>
<dbReference type="GO" id="GO:0016705">
    <property type="term" value="F:oxidoreductase activity, acting on paired donors, with incorporation or reduction of molecular oxygen"/>
    <property type="evidence" value="ECO:0007669"/>
    <property type="project" value="InterPro"/>
</dbReference>
<evidence type="ECO:0000256" key="3">
    <source>
        <dbReference type="ARBA" id="ARBA00004406"/>
    </source>
</evidence>
<proteinExistence type="inferred from homology"/>
<reference evidence="14" key="1">
    <citation type="submission" date="2025-08" db="UniProtKB">
        <authorList>
            <consortium name="RefSeq"/>
        </authorList>
    </citation>
    <scope>IDENTIFICATION</scope>
</reference>
<evidence type="ECO:0000313" key="14">
    <source>
        <dbReference type="RefSeq" id="XP_008477069.1"/>
    </source>
</evidence>
<dbReference type="AlphaFoldDB" id="A0A1S3D995"/>
<dbReference type="STRING" id="121845.A0A1S3D995"/>
<evidence type="ECO:0000256" key="6">
    <source>
        <dbReference type="ARBA" id="ARBA00022723"/>
    </source>
</evidence>
<dbReference type="KEGG" id="dci:103513980"/>
<evidence type="ECO:0000256" key="10">
    <source>
        <dbReference type="ARBA" id="ARBA00023004"/>
    </source>
</evidence>
<dbReference type="SUPFAM" id="SSF48264">
    <property type="entry name" value="Cytochrome P450"/>
    <property type="match status" value="1"/>
</dbReference>
<keyword evidence="10" id="KW-0408">Iron</keyword>
<evidence type="ECO:0000256" key="4">
    <source>
        <dbReference type="ARBA" id="ARBA00010617"/>
    </source>
</evidence>
<dbReference type="GO" id="GO:0005789">
    <property type="term" value="C:endoplasmic reticulum membrane"/>
    <property type="evidence" value="ECO:0007669"/>
    <property type="project" value="UniProtKB-SubCell"/>
</dbReference>
<dbReference type="GO" id="GO:0005506">
    <property type="term" value="F:iron ion binding"/>
    <property type="evidence" value="ECO:0007669"/>
    <property type="project" value="InterPro"/>
</dbReference>
<dbReference type="GO" id="GO:0004497">
    <property type="term" value="F:monooxygenase activity"/>
    <property type="evidence" value="ECO:0007669"/>
    <property type="project" value="UniProtKB-KW"/>
</dbReference>
<comment type="similarity">
    <text evidence="4">Belongs to the cytochrome P450 family.</text>
</comment>
<evidence type="ECO:0000313" key="13">
    <source>
        <dbReference type="Proteomes" id="UP000079169"/>
    </source>
</evidence>
<name>A0A1S3D995_DIACI</name>
<evidence type="ECO:0000256" key="9">
    <source>
        <dbReference type="ARBA" id="ARBA00023002"/>
    </source>
</evidence>
<keyword evidence="8" id="KW-0492">Microsome</keyword>
<keyword evidence="11" id="KW-0503">Monooxygenase</keyword>